<dbReference type="RefSeq" id="WP_101262871.1">
    <property type="nucleotide sequence ID" value="NZ_MVDD01000016.1"/>
</dbReference>
<evidence type="ECO:0000313" key="2">
    <source>
        <dbReference type="EMBL" id="PKQ61273.1"/>
    </source>
</evidence>
<evidence type="ECO:0000313" key="3">
    <source>
        <dbReference type="Proteomes" id="UP000233535"/>
    </source>
</evidence>
<sequence length="389" mass="41709">MHSLISPENNLVLFFVVAGAAAFGLYSEHKKWFGKLSGILVTMISMSLLAMAGIVPVASNPAIKVDVYDMVFSYFIPISIPMLLFSSNILKIVKESGKLLVAYILGAIGIVLGCFLAFWLINLGADSGNTAGVIAATLIGGSVNFIAAAEILNFSTNPLFTATIAVDNFVSNLYTLFLFLTPSLLFLSRFFVKPKKENEVAATTETNKSEFPMSLERVAVSVFIAALIAGLGSLLSPYLQDLLHTKLNLSILVITVLAVLAANLFPKRLKPLEDTAFSLGLWMMYIFLAVIGAATNMTQIFSIGPAVLGFYLTIMVFHFLFMLALAKLFKLDVYEVVISSAANIMGPSVAAPMAASMGQKKLVTPAILVGILGYIIGTFIGVSIAIFLS</sequence>
<dbReference type="Proteomes" id="UP000233535">
    <property type="component" value="Unassembled WGS sequence"/>
</dbReference>
<gene>
    <name evidence="2" type="ORF">BZG02_16705</name>
</gene>
<accession>A0A2N3HTA5</accession>
<feature type="transmembrane region" description="Helical" evidence="1">
    <location>
        <begin position="100"/>
        <end position="121"/>
    </location>
</feature>
<protein>
    <recommendedName>
        <fullName evidence="4">DUF819 family protein</fullName>
    </recommendedName>
</protein>
<keyword evidence="3" id="KW-1185">Reference proteome</keyword>
<evidence type="ECO:0008006" key="4">
    <source>
        <dbReference type="Google" id="ProtNLM"/>
    </source>
</evidence>
<dbReference type="AlphaFoldDB" id="A0A2N3HTA5"/>
<feature type="transmembrane region" description="Helical" evidence="1">
    <location>
        <begin position="247"/>
        <end position="265"/>
    </location>
</feature>
<reference evidence="2 3" key="1">
    <citation type="journal article" date="2017" name="Front. Microbiol.">
        <title>Labilibaculum manganireducens gen. nov., sp. nov. and Labilibaculum filiforme sp. nov., Novel Bacteroidetes Isolated from Subsurface Sediments of the Baltic Sea.</title>
        <authorList>
            <person name="Vandieken V."/>
            <person name="Marshall I.P."/>
            <person name="Niemann H."/>
            <person name="Engelen B."/>
            <person name="Cypionka H."/>
        </authorList>
    </citation>
    <scope>NUCLEOTIDE SEQUENCE [LARGE SCALE GENOMIC DNA]</scope>
    <source>
        <strain evidence="2 3">59.16B</strain>
    </source>
</reference>
<dbReference type="InterPro" id="IPR008537">
    <property type="entry name" value="DUF819"/>
</dbReference>
<keyword evidence="1" id="KW-0812">Transmembrane</keyword>
<proteinExistence type="predicted"/>
<feature type="transmembrane region" description="Helical" evidence="1">
    <location>
        <begin position="12"/>
        <end position="27"/>
    </location>
</feature>
<feature type="transmembrane region" description="Helical" evidence="1">
    <location>
        <begin position="218"/>
        <end position="235"/>
    </location>
</feature>
<evidence type="ECO:0000256" key="1">
    <source>
        <dbReference type="SAM" id="Phobius"/>
    </source>
</evidence>
<dbReference type="PANTHER" id="PTHR34289:SF8">
    <property type="entry name" value="DUF819 DOMAIN-CONTAINING PROTEIN"/>
    <property type="match status" value="1"/>
</dbReference>
<dbReference type="OrthoDB" id="653763at2"/>
<dbReference type="PANTHER" id="PTHR34289">
    <property type="entry name" value="PROTEIN, PUTATIVE (DUF819)-RELATED"/>
    <property type="match status" value="1"/>
</dbReference>
<feature type="transmembrane region" description="Helical" evidence="1">
    <location>
        <begin position="71"/>
        <end position="93"/>
    </location>
</feature>
<name>A0A2N3HTA5_9BACT</name>
<dbReference type="EMBL" id="MVDD01000016">
    <property type="protein sequence ID" value="PKQ61273.1"/>
    <property type="molecule type" value="Genomic_DNA"/>
</dbReference>
<organism evidence="2 3">
    <name type="scientific">Labilibaculum filiforme</name>
    <dbReference type="NCBI Taxonomy" id="1940526"/>
    <lineage>
        <taxon>Bacteria</taxon>
        <taxon>Pseudomonadati</taxon>
        <taxon>Bacteroidota</taxon>
        <taxon>Bacteroidia</taxon>
        <taxon>Marinilabiliales</taxon>
        <taxon>Marinifilaceae</taxon>
        <taxon>Labilibaculum</taxon>
    </lineage>
</organism>
<feature type="transmembrane region" description="Helical" evidence="1">
    <location>
        <begin position="367"/>
        <end position="388"/>
    </location>
</feature>
<feature type="transmembrane region" description="Helical" evidence="1">
    <location>
        <begin position="277"/>
        <end position="294"/>
    </location>
</feature>
<dbReference type="Pfam" id="PF05684">
    <property type="entry name" value="DUF819"/>
    <property type="match status" value="1"/>
</dbReference>
<feature type="transmembrane region" description="Helical" evidence="1">
    <location>
        <begin position="173"/>
        <end position="192"/>
    </location>
</feature>
<keyword evidence="1" id="KW-0472">Membrane</keyword>
<feature type="transmembrane region" description="Helical" evidence="1">
    <location>
        <begin position="39"/>
        <end position="59"/>
    </location>
</feature>
<comment type="caution">
    <text evidence="2">The sequence shown here is derived from an EMBL/GenBank/DDBJ whole genome shotgun (WGS) entry which is preliminary data.</text>
</comment>
<feature type="transmembrane region" description="Helical" evidence="1">
    <location>
        <begin position="300"/>
        <end position="326"/>
    </location>
</feature>
<keyword evidence="1" id="KW-1133">Transmembrane helix</keyword>